<dbReference type="InterPro" id="IPR003112">
    <property type="entry name" value="Olfac-like_dom"/>
</dbReference>
<organism evidence="5 6">
    <name type="scientific">Chanos chanos</name>
    <name type="common">Milkfish</name>
    <name type="synonym">Mugil chanos</name>
    <dbReference type="NCBI Taxonomy" id="29144"/>
    <lineage>
        <taxon>Eukaryota</taxon>
        <taxon>Metazoa</taxon>
        <taxon>Chordata</taxon>
        <taxon>Craniata</taxon>
        <taxon>Vertebrata</taxon>
        <taxon>Euteleostomi</taxon>
        <taxon>Actinopterygii</taxon>
        <taxon>Neopterygii</taxon>
        <taxon>Teleostei</taxon>
        <taxon>Ostariophysi</taxon>
        <taxon>Gonorynchiformes</taxon>
        <taxon>Chanidae</taxon>
        <taxon>Chanos</taxon>
    </lineage>
</organism>
<evidence type="ECO:0000256" key="3">
    <source>
        <dbReference type="SAM" id="SignalP"/>
    </source>
</evidence>
<proteinExistence type="predicted"/>
<dbReference type="GeneID" id="115804315"/>
<keyword evidence="3" id="KW-0732">Signal</keyword>
<dbReference type="PANTHER" id="PTHR23192:SF7">
    <property type="entry name" value="OLFACTOMEDIN-4"/>
    <property type="match status" value="1"/>
</dbReference>
<keyword evidence="5" id="KW-1185">Reference proteome</keyword>
<feature type="chain" id="PRO_5027018203" evidence="3">
    <location>
        <begin position="17"/>
        <end position="456"/>
    </location>
</feature>
<dbReference type="RefSeq" id="XP_030620589.1">
    <property type="nucleotide sequence ID" value="XM_030764729.1"/>
</dbReference>
<reference evidence="6" key="1">
    <citation type="submission" date="2025-08" db="UniProtKB">
        <authorList>
            <consortium name="RefSeq"/>
        </authorList>
    </citation>
    <scope>IDENTIFICATION</scope>
</reference>
<dbReference type="InterPro" id="IPR050605">
    <property type="entry name" value="Olfactomedin-like_domain"/>
</dbReference>
<dbReference type="FunCoup" id="A0A6J2UKN0">
    <property type="interactions" value="897"/>
</dbReference>
<name>A0A6J2UKN0_CHACN</name>
<evidence type="ECO:0000313" key="5">
    <source>
        <dbReference type="Proteomes" id="UP000504632"/>
    </source>
</evidence>
<dbReference type="GO" id="GO:0005615">
    <property type="term" value="C:extracellular space"/>
    <property type="evidence" value="ECO:0007669"/>
    <property type="project" value="TreeGrafter"/>
</dbReference>
<evidence type="ECO:0000259" key="4">
    <source>
        <dbReference type="SMART" id="SM00284"/>
    </source>
</evidence>
<dbReference type="CTD" id="569427"/>
<protein>
    <submittedName>
        <fullName evidence="6">Olfactomedin-4</fullName>
    </submittedName>
</protein>
<dbReference type="Proteomes" id="UP000504632">
    <property type="component" value="Chromosome 1"/>
</dbReference>
<dbReference type="Pfam" id="PF02191">
    <property type="entry name" value="OLF"/>
    <property type="match status" value="1"/>
</dbReference>
<dbReference type="GO" id="GO:0007165">
    <property type="term" value="P:signal transduction"/>
    <property type="evidence" value="ECO:0007669"/>
    <property type="project" value="TreeGrafter"/>
</dbReference>
<dbReference type="InParanoid" id="A0A6J2UKN0"/>
<evidence type="ECO:0000256" key="2">
    <source>
        <dbReference type="ARBA" id="ARBA00022525"/>
    </source>
</evidence>
<evidence type="ECO:0000256" key="1">
    <source>
        <dbReference type="ARBA" id="ARBA00004613"/>
    </source>
</evidence>
<dbReference type="AlphaFoldDB" id="A0A6J2UKN0"/>
<dbReference type="SMART" id="SM00284">
    <property type="entry name" value="OLF"/>
    <property type="match status" value="1"/>
</dbReference>
<keyword evidence="2" id="KW-0964">Secreted</keyword>
<comment type="subcellular location">
    <subcellularLocation>
        <location evidence="1">Secreted</location>
    </subcellularLocation>
</comment>
<accession>A0A6J2UKN0</accession>
<feature type="domain" description="Olfactomedin-like" evidence="4">
    <location>
        <begin position="198"/>
        <end position="456"/>
    </location>
</feature>
<sequence length="456" mass="52520">MIVTILCLVFLQSAVALWPASLWSDGNETVVPSGSQCTCEAFLPSSTFPIGDLVIVEQTATEIRHRLELEINKIEMFVSKITIYVEKIVNLTVQIGLMEKDPDSYTELHIQEVKISIKQMEALIVELQGSIQTSSSVLISIHEEIISEILELTRLESYDKNMVLEIRREYIKLQAKLEECESRHNEIFNPSIGSCKHGGISRLSKPIISQFNAHLSASYRYGGWGKDTNPLPGSETMYWYSGSSDTLVKIITLYSDYYKLIMRQAFTSVDLYARYDYRGRGNNYIVRGNTLYYQYNNPFSMAKYNFTSSTATYRAIPEATTRFSYRYSDYQNLDFAAEENGLWVTYATEESQGRLVIGKIDEGSFALQETWETSIFKPSVGNAFMVCGVLYATRSVNVHTEEIFYTYDTNTGQEKYVNIQFEKFQDFYSYLDYNPTDQKLYMYNDGYYVSYQVWFS</sequence>
<gene>
    <name evidence="6" type="primary">olfm4.1</name>
</gene>
<feature type="signal peptide" evidence="3">
    <location>
        <begin position="1"/>
        <end position="16"/>
    </location>
</feature>
<dbReference type="PANTHER" id="PTHR23192">
    <property type="entry name" value="OLFACTOMEDIN-RELATED"/>
    <property type="match status" value="1"/>
</dbReference>
<dbReference type="OrthoDB" id="8626508at2759"/>
<evidence type="ECO:0000313" key="6">
    <source>
        <dbReference type="RefSeq" id="XP_030620589.1"/>
    </source>
</evidence>